<name>A0AAV2S0X4_MEGNR</name>
<evidence type="ECO:0000313" key="2">
    <source>
        <dbReference type="EMBL" id="CAL4147415.1"/>
    </source>
</evidence>
<feature type="compositionally biased region" description="Polar residues" evidence="1">
    <location>
        <begin position="120"/>
        <end position="129"/>
    </location>
</feature>
<feature type="compositionally biased region" description="Polar residues" evidence="1">
    <location>
        <begin position="465"/>
        <end position="475"/>
    </location>
</feature>
<gene>
    <name evidence="2" type="ORF">MNOR_LOCUS30025</name>
</gene>
<accession>A0AAV2S0X4</accession>
<dbReference type="AlphaFoldDB" id="A0AAV2S0X4"/>
<evidence type="ECO:0008006" key="4">
    <source>
        <dbReference type="Google" id="ProtNLM"/>
    </source>
</evidence>
<feature type="region of interest" description="Disordered" evidence="1">
    <location>
        <begin position="23"/>
        <end position="97"/>
    </location>
</feature>
<feature type="compositionally biased region" description="Basic and acidic residues" evidence="1">
    <location>
        <begin position="189"/>
        <end position="202"/>
    </location>
</feature>
<feature type="compositionally biased region" description="Pro residues" evidence="1">
    <location>
        <begin position="138"/>
        <end position="151"/>
    </location>
</feature>
<evidence type="ECO:0000256" key="1">
    <source>
        <dbReference type="SAM" id="MobiDB-lite"/>
    </source>
</evidence>
<dbReference type="EMBL" id="CAXKWB010035846">
    <property type="protein sequence ID" value="CAL4147415.1"/>
    <property type="molecule type" value="Genomic_DNA"/>
</dbReference>
<sequence length="636" mass="73898">GMVMRNVPSFANLLGMRVVEYKTPPGRNQEQQTSSSYGRPYISRPQSPHRPRYPPNQYLNKNDVPNFKGNPSYRTNSHGRPYNYNRNEFKPYPKPNIENYRNRPFLTPNEAFRQQKNIRPPFHSNSIQPTVPKVKSPPYLPSPPDTPPPPLGTGLVNMISALNPFKPVIPGGLPSPPRNRNPSPPPNYDPRRPRLENSRPGEFEIEPNTFQDLKPVNSPNLDVHSPFRNGNDQYPDTVPYSEDLEPHLGDVIYDYEDESVIPFDGMEYVRDFPMRDDLYIGKDGNIYIKDANNDYKVKNNNFNGAKENNWKGTNSASYNRGTNNNLNQIEKPLSSRNPKYNQDRNNYFNQVQRPPYVAGINNFNSVQRPRRPSYQNPPFRPNQRYPTNNDVENETEYNESEYHKRLKNHNLEGNNDHDTNFISDSMNENNGYNYHKHDPKTDSPFNYRFKNLNNNLQLHERPNYNYGSYNSNFDSPGNPRFRRRPFIPPPAGTPVRWPKPRPNMTPSNKRPPHQPLPPRQPPDIPPNRPYNTPHQPLPPRQPPDIPPNRPYNPIDKQPNLSYDYHDEYDNNFYSYDPSERLNDGILNTYNKTPEEENKGFYPGNGFFDADFPTTFHMSPSYNQNTRVMPSGMGNRG</sequence>
<feature type="non-terminal residue" evidence="2">
    <location>
        <position position="1"/>
    </location>
</feature>
<feature type="compositionally biased region" description="Pro residues" evidence="1">
    <location>
        <begin position="535"/>
        <end position="550"/>
    </location>
</feature>
<comment type="caution">
    <text evidence="2">The sequence shown here is derived from an EMBL/GenBank/DDBJ whole genome shotgun (WGS) entry which is preliminary data.</text>
</comment>
<feature type="compositionally biased region" description="Polar residues" evidence="1">
    <location>
        <begin position="26"/>
        <end position="37"/>
    </location>
</feature>
<reference evidence="2 3" key="1">
    <citation type="submission" date="2024-05" db="EMBL/GenBank/DDBJ databases">
        <authorList>
            <person name="Wallberg A."/>
        </authorList>
    </citation>
    <scope>NUCLEOTIDE SEQUENCE [LARGE SCALE GENOMIC DNA]</scope>
</reference>
<organism evidence="2 3">
    <name type="scientific">Meganyctiphanes norvegica</name>
    <name type="common">Northern krill</name>
    <name type="synonym">Thysanopoda norvegica</name>
    <dbReference type="NCBI Taxonomy" id="48144"/>
    <lineage>
        <taxon>Eukaryota</taxon>
        <taxon>Metazoa</taxon>
        <taxon>Ecdysozoa</taxon>
        <taxon>Arthropoda</taxon>
        <taxon>Crustacea</taxon>
        <taxon>Multicrustacea</taxon>
        <taxon>Malacostraca</taxon>
        <taxon>Eumalacostraca</taxon>
        <taxon>Eucarida</taxon>
        <taxon>Euphausiacea</taxon>
        <taxon>Euphausiidae</taxon>
        <taxon>Meganyctiphanes</taxon>
    </lineage>
</organism>
<protein>
    <recommendedName>
        <fullName evidence="4">Enamelin</fullName>
    </recommendedName>
</protein>
<feature type="compositionally biased region" description="Pro residues" evidence="1">
    <location>
        <begin position="513"/>
        <end position="528"/>
    </location>
</feature>
<dbReference type="Proteomes" id="UP001497623">
    <property type="component" value="Unassembled WGS sequence"/>
</dbReference>
<evidence type="ECO:0000313" key="3">
    <source>
        <dbReference type="Proteomes" id="UP001497623"/>
    </source>
</evidence>
<keyword evidence="3" id="KW-1185">Reference proteome</keyword>
<feature type="region of interest" description="Disordered" evidence="1">
    <location>
        <begin position="167"/>
        <end position="236"/>
    </location>
</feature>
<feature type="region of interest" description="Disordered" evidence="1">
    <location>
        <begin position="120"/>
        <end position="152"/>
    </location>
</feature>
<feature type="region of interest" description="Disordered" evidence="1">
    <location>
        <begin position="460"/>
        <end position="561"/>
    </location>
</feature>
<feature type="region of interest" description="Disordered" evidence="1">
    <location>
        <begin position="361"/>
        <end position="400"/>
    </location>
</feature>
<proteinExistence type="predicted"/>
<feature type="compositionally biased region" description="Pro residues" evidence="1">
    <location>
        <begin position="173"/>
        <end position="188"/>
    </location>
</feature>